<dbReference type="InterPro" id="IPR044699">
    <property type="entry name" value="MAKR6"/>
</dbReference>
<dbReference type="PANTHER" id="PTHR34576">
    <property type="entry name" value="MEMBRANE-ASSOCIATED KINASE REGULATOR 6-RELATED"/>
    <property type="match status" value="1"/>
</dbReference>
<accession>A0A8T1RAP8</accession>
<dbReference type="PANTHER" id="PTHR34576:SF14">
    <property type="entry name" value="MEMBRANE-ASSOCIATED KINASE REGULATOR 6"/>
    <property type="match status" value="1"/>
</dbReference>
<evidence type="ECO:0000313" key="1">
    <source>
        <dbReference type="EMBL" id="KAG6663594.1"/>
    </source>
</evidence>
<name>A0A8T1RAP8_CARIL</name>
<protein>
    <recommendedName>
        <fullName evidence="3">Membrane-associated kinase regulator 6</fullName>
    </recommendedName>
</protein>
<keyword evidence="2" id="KW-1185">Reference proteome</keyword>
<sequence>MFISILHLPITMETSQPDLATESFSYSWLSNAELPDHLDDLGCIPFRASSFDGTSHETNSKCLFSKEKYSERYYSELETQNFDFNVPISQSSSSSDLVHADELFSNGIIKPVFRNPQRIRYYSSSIVSNSNNSLIPFSSASSSSRTLVPTVQVNCPFLRRWKRTLATGRILRKCFGYLCRPLCRSVLRGSRKCTRVDDIDRRSLEVKSWSSSPQASPEQRFADMESSIHEAVLHCKRSIDTC</sequence>
<dbReference type="AlphaFoldDB" id="A0A8T1RAP8"/>
<evidence type="ECO:0008006" key="3">
    <source>
        <dbReference type="Google" id="ProtNLM"/>
    </source>
</evidence>
<reference evidence="1" key="1">
    <citation type="submission" date="2020-12" db="EMBL/GenBank/DDBJ databases">
        <title>WGS assembly of Carya illinoinensis cv. Pawnee.</title>
        <authorList>
            <person name="Platts A."/>
            <person name="Shu S."/>
            <person name="Wright S."/>
            <person name="Barry K."/>
            <person name="Edger P."/>
            <person name="Pires J.C."/>
            <person name="Schmutz J."/>
        </authorList>
    </citation>
    <scope>NUCLEOTIDE SEQUENCE</scope>
    <source>
        <tissue evidence="1">Leaf</tissue>
    </source>
</reference>
<evidence type="ECO:0000313" key="2">
    <source>
        <dbReference type="Proteomes" id="UP000811609"/>
    </source>
</evidence>
<organism evidence="1 2">
    <name type="scientific">Carya illinoinensis</name>
    <name type="common">Pecan</name>
    <dbReference type="NCBI Taxonomy" id="32201"/>
    <lineage>
        <taxon>Eukaryota</taxon>
        <taxon>Viridiplantae</taxon>
        <taxon>Streptophyta</taxon>
        <taxon>Embryophyta</taxon>
        <taxon>Tracheophyta</taxon>
        <taxon>Spermatophyta</taxon>
        <taxon>Magnoliopsida</taxon>
        <taxon>eudicotyledons</taxon>
        <taxon>Gunneridae</taxon>
        <taxon>Pentapetalae</taxon>
        <taxon>rosids</taxon>
        <taxon>fabids</taxon>
        <taxon>Fagales</taxon>
        <taxon>Juglandaceae</taxon>
        <taxon>Carya</taxon>
    </lineage>
</organism>
<dbReference type="EMBL" id="CM031810">
    <property type="protein sequence ID" value="KAG6663594.1"/>
    <property type="molecule type" value="Genomic_DNA"/>
</dbReference>
<comment type="caution">
    <text evidence="1">The sequence shown here is derived from an EMBL/GenBank/DDBJ whole genome shotgun (WGS) entry which is preliminary data.</text>
</comment>
<proteinExistence type="predicted"/>
<gene>
    <name evidence="1" type="ORF">CIPAW_02G036300</name>
</gene>
<dbReference type="Proteomes" id="UP000811609">
    <property type="component" value="Chromosome 2"/>
</dbReference>